<dbReference type="EMBL" id="DF836733">
    <property type="protein sequence ID" value="GAN10993.1"/>
    <property type="molecule type" value="Genomic_DNA"/>
</dbReference>
<feature type="domain" description="Tubulin-folding cofactor D C-terminal" evidence="4">
    <location>
        <begin position="890"/>
        <end position="1049"/>
    </location>
</feature>
<keyword evidence="7" id="KW-1185">Reference proteome</keyword>
<dbReference type="InterPro" id="IPR011989">
    <property type="entry name" value="ARM-like"/>
</dbReference>
<dbReference type="SUPFAM" id="SSF48371">
    <property type="entry name" value="ARM repeat"/>
    <property type="match status" value="1"/>
</dbReference>
<name>A0A0C9N8J3_9FUNG</name>
<dbReference type="Gene3D" id="1.25.10.10">
    <property type="entry name" value="Leucine-rich Repeat Variant"/>
    <property type="match status" value="2"/>
</dbReference>
<dbReference type="InterPro" id="IPR033162">
    <property type="entry name" value="TBCD"/>
</dbReference>
<dbReference type="Pfam" id="PF12612">
    <property type="entry name" value="TFCD_C"/>
    <property type="match status" value="1"/>
</dbReference>
<evidence type="ECO:0000259" key="4">
    <source>
        <dbReference type="Pfam" id="PF12612"/>
    </source>
</evidence>
<dbReference type="GO" id="GO:0070042">
    <property type="term" value="F:rRNA (uridine-N3-)-methyltransferase activity"/>
    <property type="evidence" value="ECO:0007669"/>
    <property type="project" value="InterPro"/>
</dbReference>
<evidence type="ECO:0000256" key="2">
    <source>
        <dbReference type="PROSITE-ProRule" id="PRU00103"/>
    </source>
</evidence>
<dbReference type="GO" id="GO:0070475">
    <property type="term" value="P:rRNA base methylation"/>
    <property type="evidence" value="ECO:0007669"/>
    <property type="project" value="InterPro"/>
</dbReference>
<evidence type="ECO:0000313" key="6">
    <source>
        <dbReference type="EMBL" id="GAN10993.1"/>
    </source>
</evidence>
<dbReference type="InterPro" id="IPR022577">
    <property type="entry name" value="TBCD_C"/>
</dbReference>
<dbReference type="InterPro" id="IPR016024">
    <property type="entry name" value="ARM-type_fold"/>
</dbReference>
<proteinExistence type="predicted"/>
<dbReference type="OrthoDB" id="10253476at2759"/>
<organism evidence="6">
    <name type="scientific">Mucor ambiguus</name>
    <dbReference type="NCBI Taxonomy" id="91626"/>
    <lineage>
        <taxon>Eukaryota</taxon>
        <taxon>Fungi</taxon>
        <taxon>Fungi incertae sedis</taxon>
        <taxon>Mucoromycota</taxon>
        <taxon>Mucoromycotina</taxon>
        <taxon>Mucoromycetes</taxon>
        <taxon>Mucorales</taxon>
        <taxon>Mucorineae</taxon>
        <taxon>Mucoraceae</taxon>
        <taxon>Mucor</taxon>
    </lineage>
</organism>
<sequence length="1447" mass="163463">MEENELLDQEHVCASQRSHFEHKEQFLGFVDTITRAESNEKEASEALSQLSTILDSYQEQSHLLDPSLEAMIQPVMTRLRRDIDSNSNDLNENTIILFRFLYLLTKTRGFKTIVKFMSHEVTDLEPVYEFLNKIESENTKLWEARYICFIWLSLICMIPFDLKKIDSDQSHQSLIVNMLDLCKKYLRSTGKERDGASLLIARLLSRQDLCDEHMLPFIEWAKQRLSMDADVFETTGILQSLCITYQLAPRKVLLPTLDVSIIPLLTLPFFDQYANNALVRKLKTKLTQRVGLCYLKPKVAAWRYQRGNRSLRQNLEESQTDGGLVSAKPTLFAKDGALQDEDGDDDISDNLEVVIEILLSGLGDKDTIVRWSAAKGIGRITQRLPQELAEDVVGSIIELFQENTFLNKSNKLDLSAVSDQTWHGASLAVAELARRGLLLPDRLKETMPWILRGLKFDLKRGSHSIGAHVRDACCYVCWAFARAYAPEIIQPFVTEIAQNLVVVSVFDREINVRRASSAAFQENVGRQGIFPHGIDIIQKADYFSLGNKNNAFLSISYDIAKFEEYRYHLIEHLISVTAKHWDKSMRVLASKSLYTLVPLDPHYFIERALTYLIPNAISTDMQISHGALLAIAEICLALVETKNAEIIALYHKHTASVLAPIVSNLPPKSLTTFGSEHVREAACHLITHLSKTHLVIDPTHLQDWKKLVHTSLERKEESVQGFAVLSFGALAQTYGLDNAEIEQALKNVDTQHANYYSRRGYGLALGTIDYRQHVDWVHQVVTQLCKSSQVQENPVANDAESKRNAVIGLHDILNSLGDDVKSAVSHDDFQHIMASIEACLTDYSTDQRGDVGSWVRIPSMELLNDVLPRMSKLDAQSNDQRYLEMTSTTSLIAALLKQSVERIDKVRSIAGKVLCELILKSEHLRYPGQDYFKTHIHPNLQWSSPSDLYPVMVHVLKIPEYRLELLTGLISSAGGLTESLVRHSSSCLIEYMDSLPTTEPADPSLEAIFTALLDIAVKYEKQDRVTIPLLDVLGLLYESGTLTKIRNNSLYIGLISIDDSPVKVKAIQQMLSYLVHAFPRIRIEASDQLFTQFSVSEEADEDMDMIEAIEIITGTDCMGKLKRKKLANALDRMLKKNEKRRVQQVKADAYNNNIEKAKKNQVKPKKSDIVERVRVRPQYNSKDKILLIGEGNFSFARSLCENYLDEGAENLTATCYDSEQVLYEKYGEEAKDNIALVREFGGTVLFEVDGTDLPKDIKKNRYTKIVFNFPHAGLGIKDQDRNIVANQKLLNGFFDAAEPLLTTAAKDEIPANKSESRQAEESVVPDGEIHVTLKTCTPYNLWGVKSLVKAKGVLAVRGTAPFFTDDFPGYEHRRTLGFKEGLSKGANAEIVSSDPKRYIFVRKEVMDAENEKAIKGAQKRKLEILKIQMGKKVKRKKVQHSNSDDED</sequence>
<dbReference type="GO" id="GO:0000226">
    <property type="term" value="P:microtubule cytoskeleton organization"/>
    <property type="evidence" value="ECO:0007669"/>
    <property type="project" value="TreeGrafter"/>
</dbReference>
<dbReference type="GO" id="GO:0048487">
    <property type="term" value="F:beta-tubulin binding"/>
    <property type="evidence" value="ECO:0007669"/>
    <property type="project" value="InterPro"/>
</dbReference>
<dbReference type="Pfam" id="PF10354">
    <property type="entry name" value="BMT5-like"/>
    <property type="match status" value="1"/>
</dbReference>
<evidence type="ECO:0000313" key="7">
    <source>
        <dbReference type="Proteomes" id="UP000053815"/>
    </source>
</evidence>
<accession>A0A0C9N8J3</accession>
<feature type="repeat" description="HEAT" evidence="2">
    <location>
        <begin position="354"/>
        <end position="391"/>
    </location>
</feature>
<dbReference type="GO" id="GO:0007021">
    <property type="term" value="P:tubulin complex assembly"/>
    <property type="evidence" value="ECO:0007669"/>
    <property type="project" value="InterPro"/>
</dbReference>
<dbReference type="GO" id="GO:0007023">
    <property type="term" value="P:post-chaperonin tubulin folding pathway"/>
    <property type="evidence" value="ECO:0007669"/>
    <property type="project" value="InterPro"/>
</dbReference>
<dbReference type="GO" id="GO:0005096">
    <property type="term" value="F:GTPase activator activity"/>
    <property type="evidence" value="ECO:0007669"/>
    <property type="project" value="InterPro"/>
</dbReference>
<dbReference type="Pfam" id="PF23579">
    <property type="entry name" value="ARM_TBCD"/>
    <property type="match status" value="1"/>
</dbReference>
<dbReference type="InterPro" id="IPR019446">
    <property type="entry name" value="BMT5-like"/>
</dbReference>
<dbReference type="PANTHER" id="PTHR12658:SF0">
    <property type="entry name" value="TUBULIN-SPECIFIC CHAPERONE D"/>
    <property type="match status" value="1"/>
</dbReference>
<dbReference type="PANTHER" id="PTHR12658">
    <property type="entry name" value="BETA-TUBULIN COFACTOR D"/>
    <property type="match status" value="1"/>
</dbReference>
<feature type="domain" description="Tubulin-folding cofactor D ARM repeats" evidence="5">
    <location>
        <begin position="278"/>
        <end position="534"/>
    </location>
</feature>
<keyword evidence="1" id="KW-0143">Chaperone</keyword>
<dbReference type="InterPro" id="IPR021133">
    <property type="entry name" value="HEAT_type_2"/>
</dbReference>
<evidence type="ECO:0000256" key="1">
    <source>
        <dbReference type="ARBA" id="ARBA00023186"/>
    </source>
</evidence>
<dbReference type="STRING" id="91626.A0A0C9N8J3"/>
<evidence type="ECO:0000259" key="3">
    <source>
        <dbReference type="Pfam" id="PF10354"/>
    </source>
</evidence>
<gene>
    <name evidence="6" type="ORF">MAM1_0444c10544</name>
</gene>
<dbReference type="Pfam" id="PF25767">
    <property type="entry name" value="ARM_TBCD_2nd"/>
    <property type="match status" value="1"/>
</dbReference>
<dbReference type="Proteomes" id="UP000053815">
    <property type="component" value="Unassembled WGS sequence"/>
</dbReference>
<reference evidence="6" key="1">
    <citation type="submission" date="2014-09" db="EMBL/GenBank/DDBJ databases">
        <title>Draft genome sequence of an oleaginous Mucoromycotina fungus Mucor ambiguus NBRC6742.</title>
        <authorList>
            <person name="Takeda I."/>
            <person name="Yamane N."/>
            <person name="Morita T."/>
            <person name="Tamano K."/>
            <person name="Machida M."/>
            <person name="Baker S."/>
            <person name="Koike H."/>
        </authorList>
    </citation>
    <scope>NUCLEOTIDE SEQUENCE</scope>
    <source>
        <strain evidence="6">NBRC 6742</strain>
    </source>
</reference>
<evidence type="ECO:0000259" key="5">
    <source>
        <dbReference type="Pfam" id="PF25767"/>
    </source>
</evidence>
<protein>
    <submittedName>
        <fullName evidence="6">Tubulin-specific chaperone D-like</fullName>
    </submittedName>
</protein>
<dbReference type="PROSITE" id="PS50077">
    <property type="entry name" value="HEAT_REPEAT"/>
    <property type="match status" value="1"/>
</dbReference>
<dbReference type="InterPro" id="IPR058033">
    <property type="entry name" value="ARM_TBCD_2nd"/>
</dbReference>
<feature type="domain" description="25S rRNA (uridine-N(3))-methyltransferase BMT5-like" evidence="3">
    <location>
        <begin position="1186"/>
        <end position="1374"/>
    </location>
</feature>